<accession>X1IZS7</accession>
<dbReference type="EMBL" id="BARU01034351">
    <property type="protein sequence ID" value="GAH63043.1"/>
    <property type="molecule type" value="Genomic_DNA"/>
</dbReference>
<proteinExistence type="predicted"/>
<sequence>LLFKIYKELKKPTLKAVARGIPFQDDKVYQFTTIAPGAYGVVYSYDNNEWPRTGSVPFVAFIRRVGCNWFANTRYYWRIDGQLKELVQRVIGSPAGPTNSPMNLSDPLIAYEKIEWVAYNGDTVPHVFEVLNDGVLYPAEVAKLLEGSESSVSHPR</sequence>
<organism evidence="1">
    <name type="scientific">marine sediment metagenome</name>
    <dbReference type="NCBI Taxonomy" id="412755"/>
    <lineage>
        <taxon>unclassified sequences</taxon>
        <taxon>metagenomes</taxon>
        <taxon>ecological metagenomes</taxon>
    </lineage>
</organism>
<evidence type="ECO:0000313" key="1">
    <source>
        <dbReference type="EMBL" id="GAH63043.1"/>
    </source>
</evidence>
<reference evidence="1" key="1">
    <citation type="journal article" date="2014" name="Front. Microbiol.">
        <title>High frequency of phylogenetically diverse reductive dehalogenase-homologous genes in deep subseafloor sedimentary metagenomes.</title>
        <authorList>
            <person name="Kawai M."/>
            <person name="Futagami T."/>
            <person name="Toyoda A."/>
            <person name="Takaki Y."/>
            <person name="Nishi S."/>
            <person name="Hori S."/>
            <person name="Arai W."/>
            <person name="Tsubouchi T."/>
            <person name="Morono Y."/>
            <person name="Uchiyama I."/>
            <person name="Ito T."/>
            <person name="Fujiyama A."/>
            <person name="Inagaki F."/>
            <person name="Takami H."/>
        </authorList>
    </citation>
    <scope>NUCLEOTIDE SEQUENCE</scope>
    <source>
        <strain evidence="1">Expedition CK06-06</strain>
    </source>
</reference>
<name>X1IZS7_9ZZZZ</name>
<feature type="non-terminal residue" evidence="1">
    <location>
        <position position="1"/>
    </location>
</feature>
<protein>
    <submittedName>
        <fullName evidence="1">Uncharacterized protein</fullName>
    </submittedName>
</protein>
<comment type="caution">
    <text evidence="1">The sequence shown here is derived from an EMBL/GenBank/DDBJ whole genome shotgun (WGS) entry which is preliminary data.</text>
</comment>
<dbReference type="AlphaFoldDB" id="X1IZS7"/>
<gene>
    <name evidence="1" type="ORF">S03H2_53932</name>
</gene>